<gene>
    <name evidence="1" type="ORF">HPB50_013050</name>
</gene>
<reference evidence="1" key="1">
    <citation type="submission" date="2020-05" db="EMBL/GenBank/DDBJ databases">
        <title>Large-scale comparative analyses of tick genomes elucidate their genetic diversity and vector capacities.</title>
        <authorList>
            <person name="Jia N."/>
            <person name="Wang J."/>
            <person name="Shi W."/>
            <person name="Du L."/>
            <person name="Sun Y."/>
            <person name="Zhan W."/>
            <person name="Jiang J."/>
            <person name="Wang Q."/>
            <person name="Zhang B."/>
            <person name="Ji P."/>
            <person name="Sakyi L.B."/>
            <person name="Cui X."/>
            <person name="Yuan T."/>
            <person name="Jiang B."/>
            <person name="Yang W."/>
            <person name="Lam T.T.-Y."/>
            <person name="Chang Q."/>
            <person name="Ding S."/>
            <person name="Wang X."/>
            <person name="Zhu J."/>
            <person name="Ruan X."/>
            <person name="Zhao L."/>
            <person name="Wei J."/>
            <person name="Que T."/>
            <person name="Du C."/>
            <person name="Cheng J."/>
            <person name="Dai P."/>
            <person name="Han X."/>
            <person name="Huang E."/>
            <person name="Gao Y."/>
            <person name="Liu J."/>
            <person name="Shao H."/>
            <person name="Ye R."/>
            <person name="Li L."/>
            <person name="Wei W."/>
            <person name="Wang X."/>
            <person name="Wang C."/>
            <person name="Yang T."/>
            <person name="Huo Q."/>
            <person name="Li W."/>
            <person name="Guo W."/>
            <person name="Chen H."/>
            <person name="Zhou L."/>
            <person name="Ni X."/>
            <person name="Tian J."/>
            <person name="Zhou Y."/>
            <person name="Sheng Y."/>
            <person name="Liu T."/>
            <person name="Pan Y."/>
            <person name="Xia L."/>
            <person name="Li J."/>
            <person name="Zhao F."/>
            <person name="Cao W."/>
        </authorList>
    </citation>
    <scope>NUCLEOTIDE SEQUENCE</scope>
    <source>
        <strain evidence="1">Hyas-2018</strain>
    </source>
</reference>
<proteinExistence type="predicted"/>
<accession>A0ACB7RW42</accession>
<dbReference type="EMBL" id="CM023487">
    <property type="protein sequence ID" value="KAH6926039.1"/>
    <property type="molecule type" value="Genomic_DNA"/>
</dbReference>
<evidence type="ECO:0000313" key="2">
    <source>
        <dbReference type="Proteomes" id="UP000821845"/>
    </source>
</evidence>
<evidence type="ECO:0000313" key="1">
    <source>
        <dbReference type="EMBL" id="KAH6926039.1"/>
    </source>
</evidence>
<protein>
    <submittedName>
        <fullName evidence="1">Uncharacterized protein</fullName>
    </submittedName>
</protein>
<keyword evidence="2" id="KW-1185">Reference proteome</keyword>
<sequence length="278" mass="31511">MDKHFFYGKRETDKGVALVPLHPSDSELDSSDDDTRDETVHADTSEARPSQDYSVTSSPDRSATTSLERGRLSLSASRSCPPSRKAKGRNRVLVPVSDDEDDSDKAIADVMPLKRFQALRRYVHFANNLDNGTNSDRFWKVRPLFENLREQFLKIPAERKQSIDEVMVAYKGTRAGNLRQYVSNKPDKWGFKIFCRSSSTGIIHDMLLYQGSSTFFNVSLSSEEQGLLLGAKVVLALSRTIDEPQHSVLFFDNFSTNYNLIEFMKAELNISLRRHSSC</sequence>
<organism evidence="1 2">
    <name type="scientific">Hyalomma asiaticum</name>
    <name type="common">Tick</name>
    <dbReference type="NCBI Taxonomy" id="266040"/>
    <lineage>
        <taxon>Eukaryota</taxon>
        <taxon>Metazoa</taxon>
        <taxon>Ecdysozoa</taxon>
        <taxon>Arthropoda</taxon>
        <taxon>Chelicerata</taxon>
        <taxon>Arachnida</taxon>
        <taxon>Acari</taxon>
        <taxon>Parasitiformes</taxon>
        <taxon>Ixodida</taxon>
        <taxon>Ixodoidea</taxon>
        <taxon>Ixodidae</taxon>
        <taxon>Hyalomminae</taxon>
        <taxon>Hyalomma</taxon>
    </lineage>
</organism>
<comment type="caution">
    <text evidence="1">The sequence shown here is derived from an EMBL/GenBank/DDBJ whole genome shotgun (WGS) entry which is preliminary data.</text>
</comment>
<dbReference type="Proteomes" id="UP000821845">
    <property type="component" value="Chromosome 7"/>
</dbReference>
<name>A0ACB7RW42_HYAAI</name>